<protein>
    <submittedName>
        <fullName evidence="1">Uncharacterized protein</fullName>
    </submittedName>
</protein>
<name>A0A9D4HZD5_DREPO</name>
<dbReference type="AlphaFoldDB" id="A0A9D4HZD5"/>
<organism evidence="1 2">
    <name type="scientific">Dreissena polymorpha</name>
    <name type="common">Zebra mussel</name>
    <name type="synonym">Mytilus polymorpha</name>
    <dbReference type="NCBI Taxonomy" id="45954"/>
    <lineage>
        <taxon>Eukaryota</taxon>
        <taxon>Metazoa</taxon>
        <taxon>Spiralia</taxon>
        <taxon>Lophotrochozoa</taxon>
        <taxon>Mollusca</taxon>
        <taxon>Bivalvia</taxon>
        <taxon>Autobranchia</taxon>
        <taxon>Heteroconchia</taxon>
        <taxon>Euheterodonta</taxon>
        <taxon>Imparidentia</taxon>
        <taxon>Neoheterodontei</taxon>
        <taxon>Myida</taxon>
        <taxon>Dreissenoidea</taxon>
        <taxon>Dreissenidae</taxon>
        <taxon>Dreissena</taxon>
    </lineage>
</organism>
<evidence type="ECO:0000313" key="1">
    <source>
        <dbReference type="EMBL" id="KAH3738277.1"/>
    </source>
</evidence>
<accession>A0A9D4HZD5</accession>
<evidence type="ECO:0000313" key="2">
    <source>
        <dbReference type="Proteomes" id="UP000828390"/>
    </source>
</evidence>
<gene>
    <name evidence="1" type="ORF">DPMN_044909</name>
</gene>
<sequence>MLFLSRFYNSHIATGTIFELFHDDWTINVASGVLTSKKCTAPWRPYFSLNKEKCPAPGGNVVEPTGTNFRLVEDVIGKSLLTKFHEDLPANVASRVLIRHMMTPHNARWTKGDHKSSP</sequence>
<reference evidence="1" key="1">
    <citation type="journal article" date="2019" name="bioRxiv">
        <title>The Genome of the Zebra Mussel, Dreissena polymorpha: A Resource for Invasive Species Research.</title>
        <authorList>
            <person name="McCartney M.A."/>
            <person name="Auch B."/>
            <person name="Kono T."/>
            <person name="Mallez S."/>
            <person name="Zhang Y."/>
            <person name="Obille A."/>
            <person name="Becker A."/>
            <person name="Abrahante J.E."/>
            <person name="Garbe J."/>
            <person name="Badalamenti J.P."/>
            <person name="Herman A."/>
            <person name="Mangelson H."/>
            <person name="Liachko I."/>
            <person name="Sullivan S."/>
            <person name="Sone E.D."/>
            <person name="Koren S."/>
            <person name="Silverstein K.A.T."/>
            <person name="Beckman K.B."/>
            <person name="Gohl D.M."/>
        </authorList>
    </citation>
    <scope>NUCLEOTIDE SEQUENCE</scope>
    <source>
        <strain evidence="1">Duluth1</strain>
        <tissue evidence="1">Whole animal</tissue>
    </source>
</reference>
<reference evidence="1" key="2">
    <citation type="submission" date="2020-11" db="EMBL/GenBank/DDBJ databases">
        <authorList>
            <person name="McCartney M.A."/>
            <person name="Auch B."/>
            <person name="Kono T."/>
            <person name="Mallez S."/>
            <person name="Becker A."/>
            <person name="Gohl D.M."/>
            <person name="Silverstein K.A.T."/>
            <person name="Koren S."/>
            <person name="Bechman K.B."/>
            <person name="Herman A."/>
            <person name="Abrahante J.E."/>
            <person name="Garbe J."/>
        </authorList>
    </citation>
    <scope>NUCLEOTIDE SEQUENCE</scope>
    <source>
        <strain evidence="1">Duluth1</strain>
        <tissue evidence="1">Whole animal</tissue>
    </source>
</reference>
<comment type="caution">
    <text evidence="1">The sequence shown here is derived from an EMBL/GenBank/DDBJ whole genome shotgun (WGS) entry which is preliminary data.</text>
</comment>
<dbReference type="EMBL" id="JAIWYP010000011">
    <property type="protein sequence ID" value="KAH3738277.1"/>
    <property type="molecule type" value="Genomic_DNA"/>
</dbReference>
<proteinExistence type="predicted"/>
<dbReference type="Proteomes" id="UP000828390">
    <property type="component" value="Unassembled WGS sequence"/>
</dbReference>
<keyword evidence="2" id="KW-1185">Reference proteome</keyword>